<evidence type="ECO:0000313" key="10">
    <source>
        <dbReference type="Proteomes" id="UP000198668"/>
    </source>
</evidence>
<dbReference type="SUPFAM" id="SSF53649">
    <property type="entry name" value="Alkaline phosphatase-like"/>
    <property type="match status" value="1"/>
</dbReference>
<keyword evidence="3" id="KW-1003">Cell membrane</keyword>
<feature type="domain" description="Sulfatase N-terminal" evidence="8">
    <location>
        <begin position="264"/>
        <end position="546"/>
    </location>
</feature>
<feature type="transmembrane region" description="Helical" evidence="7">
    <location>
        <begin position="163"/>
        <end position="182"/>
    </location>
</feature>
<keyword evidence="4 7" id="KW-0812">Transmembrane</keyword>
<comment type="subcellular location">
    <subcellularLocation>
        <location evidence="1">Cell membrane</location>
        <topology evidence="1">Multi-pass membrane protein</topology>
    </subcellularLocation>
</comment>
<evidence type="ECO:0000313" key="9">
    <source>
        <dbReference type="EMBL" id="SFH62921.1"/>
    </source>
</evidence>
<reference evidence="9 10" key="1">
    <citation type="submission" date="2016-10" db="EMBL/GenBank/DDBJ databases">
        <authorList>
            <person name="de Groot N.N."/>
        </authorList>
    </citation>
    <scope>NUCLEOTIDE SEQUENCE [LARGE SCALE GENOMIC DNA]</scope>
    <source>
        <strain evidence="9 10">DSM 27630</strain>
    </source>
</reference>
<feature type="transmembrane region" description="Helical" evidence="7">
    <location>
        <begin position="56"/>
        <end position="76"/>
    </location>
</feature>
<sequence length="618" mass="71249">MKERKHVQRSLLLDSIKTAVIGIVTAFVANFLLQLFQNKLDFSIARLFAFEWHTEIFLMSMGILFIFYLWLTALLGSRWTSSFLVLGLALLLGTITWQKMTTRGEPFYPSDLRMISEVSFLVKMVPLWLLVVGASLIVIVILAVVLYKKKFQRNEKIRKEKRWIIRGCTFLITSLLLLYVSLFNQEGNKVRAAFDPYAYWIPYSQQMNYYNNGFIGGFLYNLRMKSVEEPDNYSKEAMEKLVAKYQQEAEKINQTRDQTFEGINLIFIMNESFSDPMALEGLMANEDPIPYIRDLKKKTVSGNVFAEGYGGGTANSEYEALTGFSIEPLATNVATPYTQLATKMQKLPNISRLLSQRSYATTAIHPFDTTMYKRSEVYDAFGFQTFLDKDTMNYTAKKEQNPYISDAAAYQEVLHRLKETDQSDFIHLVTMQNHMGYFGKYPSTSFDVNGSGDHEQARNYFQDLRYSDQAIETFLNAVDHLDEKTMIVFWGDHLPGFYGESIKENNSILALHQTPAFVYANFETTKASFGTISPIFLMNHVLTAAHAKVTPYQAFLMQLESYLPAFEKGRYLEKGTEELKEMRTDLKPETQVLLQEYSELQYDLLEGKQYTKEADFYE</sequence>
<evidence type="ECO:0000256" key="6">
    <source>
        <dbReference type="ARBA" id="ARBA00023136"/>
    </source>
</evidence>
<feature type="transmembrane region" description="Helical" evidence="7">
    <location>
        <begin position="120"/>
        <end position="147"/>
    </location>
</feature>
<feature type="transmembrane region" description="Helical" evidence="7">
    <location>
        <begin position="12"/>
        <end position="36"/>
    </location>
</feature>
<feature type="transmembrane region" description="Helical" evidence="7">
    <location>
        <begin position="83"/>
        <end position="100"/>
    </location>
</feature>
<dbReference type="Gene3D" id="3.40.720.10">
    <property type="entry name" value="Alkaline Phosphatase, subunit A"/>
    <property type="match status" value="1"/>
</dbReference>
<dbReference type="PANTHER" id="PTHR47371:SF3">
    <property type="entry name" value="PHOSPHOGLYCEROL TRANSFERASE I"/>
    <property type="match status" value="1"/>
</dbReference>
<evidence type="ECO:0000256" key="2">
    <source>
        <dbReference type="ARBA" id="ARBA00004936"/>
    </source>
</evidence>
<dbReference type="Proteomes" id="UP000198668">
    <property type="component" value="Unassembled WGS sequence"/>
</dbReference>
<dbReference type="InterPro" id="IPR000917">
    <property type="entry name" value="Sulfatase_N"/>
</dbReference>
<evidence type="ECO:0000256" key="1">
    <source>
        <dbReference type="ARBA" id="ARBA00004651"/>
    </source>
</evidence>
<dbReference type="GO" id="GO:0016740">
    <property type="term" value="F:transferase activity"/>
    <property type="evidence" value="ECO:0007669"/>
    <property type="project" value="UniProtKB-KW"/>
</dbReference>
<comment type="pathway">
    <text evidence="2">Cell wall biogenesis; lipoteichoic acid biosynthesis.</text>
</comment>
<dbReference type="AlphaFoldDB" id="A0A1I3BMC2"/>
<keyword evidence="10" id="KW-1185">Reference proteome</keyword>
<dbReference type="GO" id="GO:0005886">
    <property type="term" value="C:plasma membrane"/>
    <property type="evidence" value="ECO:0007669"/>
    <property type="project" value="UniProtKB-SubCell"/>
</dbReference>
<accession>A0A1I3BMC2</accession>
<name>A0A1I3BMC2_9LACT</name>
<evidence type="ECO:0000256" key="5">
    <source>
        <dbReference type="ARBA" id="ARBA00022989"/>
    </source>
</evidence>
<evidence type="ECO:0000259" key="8">
    <source>
        <dbReference type="Pfam" id="PF00884"/>
    </source>
</evidence>
<protein>
    <submittedName>
        <fullName evidence="9">Phosphoglycerol transferase MdoB</fullName>
    </submittedName>
</protein>
<organism evidence="9 10">
    <name type="scientific">Pisciglobus halotolerans</name>
    <dbReference type="NCBI Taxonomy" id="745365"/>
    <lineage>
        <taxon>Bacteria</taxon>
        <taxon>Bacillati</taxon>
        <taxon>Bacillota</taxon>
        <taxon>Bacilli</taxon>
        <taxon>Lactobacillales</taxon>
        <taxon>Carnobacteriaceae</taxon>
    </lineage>
</organism>
<keyword evidence="5 7" id="KW-1133">Transmembrane helix</keyword>
<dbReference type="InterPro" id="IPR017850">
    <property type="entry name" value="Alkaline_phosphatase_core_sf"/>
</dbReference>
<proteinExistence type="predicted"/>
<dbReference type="CDD" id="cd16015">
    <property type="entry name" value="LTA_synthase"/>
    <property type="match status" value="1"/>
</dbReference>
<keyword evidence="6 7" id="KW-0472">Membrane</keyword>
<evidence type="ECO:0000256" key="4">
    <source>
        <dbReference type="ARBA" id="ARBA00022692"/>
    </source>
</evidence>
<keyword evidence="9" id="KW-0808">Transferase</keyword>
<dbReference type="PANTHER" id="PTHR47371">
    <property type="entry name" value="LIPOTEICHOIC ACID SYNTHASE"/>
    <property type="match status" value="1"/>
</dbReference>
<dbReference type="RefSeq" id="WP_245741793.1">
    <property type="nucleotide sequence ID" value="NZ_FOQE01000007.1"/>
</dbReference>
<evidence type="ECO:0000256" key="7">
    <source>
        <dbReference type="SAM" id="Phobius"/>
    </source>
</evidence>
<gene>
    <name evidence="9" type="ORF">SAMN04489868_10771</name>
</gene>
<dbReference type="EMBL" id="FOQE01000007">
    <property type="protein sequence ID" value="SFH62921.1"/>
    <property type="molecule type" value="Genomic_DNA"/>
</dbReference>
<dbReference type="Pfam" id="PF00884">
    <property type="entry name" value="Sulfatase"/>
    <property type="match status" value="1"/>
</dbReference>
<evidence type="ECO:0000256" key="3">
    <source>
        <dbReference type="ARBA" id="ARBA00022475"/>
    </source>
</evidence>
<dbReference type="InterPro" id="IPR050448">
    <property type="entry name" value="OpgB/LTA_synthase_biosynth"/>
</dbReference>